<feature type="transmembrane region" description="Helical" evidence="1">
    <location>
        <begin position="6"/>
        <end position="26"/>
    </location>
</feature>
<organism evidence="2">
    <name type="scientific">Podoviridae sp. ctza028</name>
    <dbReference type="NCBI Taxonomy" id="2825289"/>
    <lineage>
        <taxon>Viruses</taxon>
        <taxon>Duplodnaviria</taxon>
        <taxon>Heunggongvirae</taxon>
        <taxon>Uroviricota</taxon>
        <taxon>Caudoviricetes</taxon>
    </lineage>
</organism>
<keyword evidence="1" id="KW-0472">Membrane</keyword>
<name>A0A8S5Q398_9CAUD</name>
<proteinExistence type="predicted"/>
<reference evidence="2" key="1">
    <citation type="journal article" date="2021" name="Proc. Natl. Acad. Sci. U.S.A.">
        <title>A Catalog of Tens of Thousands of Viruses from Human Metagenomes Reveals Hidden Associations with Chronic Diseases.</title>
        <authorList>
            <person name="Tisza M.J."/>
            <person name="Buck C.B."/>
        </authorList>
    </citation>
    <scope>NUCLEOTIDE SEQUENCE</scope>
    <source>
        <strain evidence="2">Ctza028</strain>
    </source>
</reference>
<evidence type="ECO:0000313" key="2">
    <source>
        <dbReference type="EMBL" id="DAE13782.1"/>
    </source>
</evidence>
<dbReference type="EMBL" id="BK015569">
    <property type="protein sequence ID" value="DAE13782.1"/>
    <property type="molecule type" value="Genomic_DNA"/>
</dbReference>
<sequence length="34" mass="3888">MLICNSHLLTYAVIGFVAGIVARKIVERYKNEKH</sequence>
<evidence type="ECO:0000256" key="1">
    <source>
        <dbReference type="SAM" id="Phobius"/>
    </source>
</evidence>
<keyword evidence="1" id="KW-1133">Transmembrane helix</keyword>
<protein>
    <submittedName>
        <fullName evidence="2">Uncharacterized protein</fullName>
    </submittedName>
</protein>
<accession>A0A8S5Q398</accession>
<keyword evidence="1" id="KW-0812">Transmembrane</keyword>